<dbReference type="SUPFAM" id="SSF46785">
    <property type="entry name" value="Winged helix' DNA-binding domain"/>
    <property type="match status" value="1"/>
</dbReference>
<protein>
    <submittedName>
        <fullName evidence="1">MarR family transcriptional regulator</fullName>
    </submittedName>
</protein>
<sequence length="141" mass="15693">MYMSNDNKPIGWWVKTVDRLLEESFRRVLAVEGLSRRHWQLLTAVGGGARRADLDAALAPFWPTGVAARAAEIDGLLADLEERGWLARDGEQVTPTPDGEVARTRVEAVVVRHRGRVLDGIEPQQYQQVLATLARMAHNLA</sequence>
<dbReference type="RefSeq" id="WP_343983029.1">
    <property type="nucleotide sequence ID" value="NZ_BAAAJG010000016.1"/>
</dbReference>
<comment type="caution">
    <text evidence="1">The sequence shown here is derived from an EMBL/GenBank/DDBJ whole genome shotgun (WGS) entry which is preliminary data.</text>
</comment>
<accession>A0ABW4FV99</accession>
<evidence type="ECO:0000313" key="2">
    <source>
        <dbReference type="Proteomes" id="UP001597145"/>
    </source>
</evidence>
<proteinExistence type="predicted"/>
<organism evidence="1 2">
    <name type="scientific">Pseudonocardia aurantiaca</name>
    <dbReference type="NCBI Taxonomy" id="75290"/>
    <lineage>
        <taxon>Bacteria</taxon>
        <taxon>Bacillati</taxon>
        <taxon>Actinomycetota</taxon>
        <taxon>Actinomycetes</taxon>
        <taxon>Pseudonocardiales</taxon>
        <taxon>Pseudonocardiaceae</taxon>
        <taxon>Pseudonocardia</taxon>
    </lineage>
</organism>
<dbReference type="InterPro" id="IPR036388">
    <property type="entry name" value="WH-like_DNA-bd_sf"/>
</dbReference>
<dbReference type="Gene3D" id="1.10.10.10">
    <property type="entry name" value="Winged helix-like DNA-binding domain superfamily/Winged helix DNA-binding domain"/>
    <property type="match status" value="1"/>
</dbReference>
<keyword evidence="2" id="KW-1185">Reference proteome</keyword>
<gene>
    <name evidence="1" type="ORF">ACFSCY_26460</name>
</gene>
<reference evidence="2" key="1">
    <citation type="journal article" date="2019" name="Int. J. Syst. Evol. Microbiol.">
        <title>The Global Catalogue of Microorganisms (GCM) 10K type strain sequencing project: providing services to taxonomists for standard genome sequencing and annotation.</title>
        <authorList>
            <consortium name="The Broad Institute Genomics Platform"/>
            <consortium name="The Broad Institute Genome Sequencing Center for Infectious Disease"/>
            <person name="Wu L."/>
            <person name="Ma J."/>
        </authorList>
    </citation>
    <scope>NUCLEOTIDE SEQUENCE [LARGE SCALE GENOMIC DNA]</scope>
    <source>
        <strain evidence="2">JCM 12165</strain>
    </source>
</reference>
<dbReference type="EMBL" id="JBHUCP010000023">
    <property type="protein sequence ID" value="MFD1532972.1"/>
    <property type="molecule type" value="Genomic_DNA"/>
</dbReference>
<name>A0ABW4FV99_9PSEU</name>
<evidence type="ECO:0000313" key="1">
    <source>
        <dbReference type="EMBL" id="MFD1532972.1"/>
    </source>
</evidence>
<dbReference type="Proteomes" id="UP001597145">
    <property type="component" value="Unassembled WGS sequence"/>
</dbReference>
<dbReference type="InterPro" id="IPR036390">
    <property type="entry name" value="WH_DNA-bd_sf"/>
</dbReference>